<feature type="transmembrane region" description="Helical" evidence="1">
    <location>
        <begin position="45"/>
        <end position="65"/>
    </location>
</feature>
<keyword evidence="1" id="KW-0472">Membrane</keyword>
<reference evidence="2" key="2">
    <citation type="submission" date="2023-06" db="EMBL/GenBank/DDBJ databases">
        <authorList>
            <consortium name="Lawrence Berkeley National Laboratory"/>
            <person name="Mondo S.J."/>
            <person name="Hensen N."/>
            <person name="Bonometti L."/>
            <person name="Westerberg I."/>
            <person name="Brannstrom I.O."/>
            <person name="Guillou S."/>
            <person name="Cros-Aarteil S."/>
            <person name="Calhoun S."/>
            <person name="Haridas S."/>
            <person name="Kuo A."/>
            <person name="Pangilinan J."/>
            <person name="Riley R."/>
            <person name="Labutti K."/>
            <person name="Andreopoulos B."/>
            <person name="Lipzen A."/>
            <person name="Chen C."/>
            <person name="Yanf M."/>
            <person name="Daum C."/>
            <person name="Ng V."/>
            <person name="Clum A."/>
            <person name="Steindorff A."/>
            <person name="Ohm R."/>
            <person name="Martin F."/>
            <person name="Silar P."/>
            <person name="Natvig D."/>
            <person name="Lalanne C."/>
            <person name="Gautier V."/>
            <person name="Ament-Velasquez S.L."/>
            <person name="Kruys A."/>
            <person name="Hutchinson M.I."/>
            <person name="Powell A.J."/>
            <person name="Barry K."/>
            <person name="Miller A.N."/>
            <person name="Grigoriev I.V."/>
            <person name="Debuchy R."/>
            <person name="Gladieux P."/>
            <person name="Thoren M.H."/>
            <person name="Johannesson H."/>
        </authorList>
    </citation>
    <scope>NUCLEOTIDE SEQUENCE</scope>
    <source>
        <strain evidence="2">CBS 626.80</strain>
    </source>
</reference>
<sequence length="100" mass="11259">MSLDYSSSLILGHSGLTHPLLEVFVFHFLIFLVFFLPLLVLSPPLLLLLILTLRLPVCELLWFLMACHQTPEMTLASSSMISNSGYQWTLRLSSPAYPPP</sequence>
<protein>
    <submittedName>
        <fullName evidence="2">Uncharacterized protein</fullName>
    </submittedName>
</protein>
<evidence type="ECO:0000313" key="2">
    <source>
        <dbReference type="EMBL" id="KAK3955560.1"/>
    </source>
</evidence>
<dbReference type="AlphaFoldDB" id="A0AAN6P0V6"/>
<keyword evidence="1" id="KW-0812">Transmembrane</keyword>
<proteinExistence type="predicted"/>
<comment type="caution">
    <text evidence="2">The sequence shown here is derived from an EMBL/GenBank/DDBJ whole genome shotgun (WGS) entry which is preliminary data.</text>
</comment>
<gene>
    <name evidence="2" type="ORF">QBC32DRAFT_34794</name>
</gene>
<feature type="transmembrane region" description="Helical" evidence="1">
    <location>
        <begin position="20"/>
        <end position="39"/>
    </location>
</feature>
<keyword evidence="3" id="KW-1185">Reference proteome</keyword>
<evidence type="ECO:0000313" key="3">
    <source>
        <dbReference type="Proteomes" id="UP001303222"/>
    </source>
</evidence>
<evidence type="ECO:0000256" key="1">
    <source>
        <dbReference type="SAM" id="Phobius"/>
    </source>
</evidence>
<reference evidence="2" key="1">
    <citation type="journal article" date="2023" name="Mol. Phylogenet. Evol.">
        <title>Genome-scale phylogeny and comparative genomics of the fungal order Sordariales.</title>
        <authorList>
            <person name="Hensen N."/>
            <person name="Bonometti L."/>
            <person name="Westerberg I."/>
            <person name="Brannstrom I.O."/>
            <person name="Guillou S."/>
            <person name="Cros-Aarteil S."/>
            <person name="Calhoun S."/>
            <person name="Haridas S."/>
            <person name="Kuo A."/>
            <person name="Mondo S."/>
            <person name="Pangilinan J."/>
            <person name="Riley R."/>
            <person name="LaButti K."/>
            <person name="Andreopoulos B."/>
            <person name="Lipzen A."/>
            <person name="Chen C."/>
            <person name="Yan M."/>
            <person name="Daum C."/>
            <person name="Ng V."/>
            <person name="Clum A."/>
            <person name="Steindorff A."/>
            <person name="Ohm R.A."/>
            <person name="Martin F."/>
            <person name="Silar P."/>
            <person name="Natvig D.O."/>
            <person name="Lalanne C."/>
            <person name="Gautier V."/>
            <person name="Ament-Velasquez S.L."/>
            <person name="Kruys A."/>
            <person name="Hutchinson M.I."/>
            <person name="Powell A.J."/>
            <person name="Barry K."/>
            <person name="Miller A.N."/>
            <person name="Grigoriev I.V."/>
            <person name="Debuchy R."/>
            <person name="Gladieux P."/>
            <person name="Hiltunen Thoren M."/>
            <person name="Johannesson H."/>
        </authorList>
    </citation>
    <scope>NUCLEOTIDE SEQUENCE</scope>
    <source>
        <strain evidence="2">CBS 626.80</strain>
    </source>
</reference>
<dbReference type="Proteomes" id="UP001303222">
    <property type="component" value="Unassembled WGS sequence"/>
</dbReference>
<keyword evidence="1" id="KW-1133">Transmembrane helix</keyword>
<accession>A0AAN6P0V6</accession>
<organism evidence="2 3">
    <name type="scientific">Pseudoneurospora amorphoporcata</name>
    <dbReference type="NCBI Taxonomy" id="241081"/>
    <lineage>
        <taxon>Eukaryota</taxon>
        <taxon>Fungi</taxon>
        <taxon>Dikarya</taxon>
        <taxon>Ascomycota</taxon>
        <taxon>Pezizomycotina</taxon>
        <taxon>Sordariomycetes</taxon>
        <taxon>Sordariomycetidae</taxon>
        <taxon>Sordariales</taxon>
        <taxon>Sordariaceae</taxon>
        <taxon>Pseudoneurospora</taxon>
    </lineage>
</organism>
<name>A0AAN6P0V6_9PEZI</name>
<dbReference type="EMBL" id="MU859075">
    <property type="protein sequence ID" value="KAK3955560.1"/>
    <property type="molecule type" value="Genomic_DNA"/>
</dbReference>